<protein>
    <submittedName>
        <fullName evidence="2">Uncharacterized protein</fullName>
    </submittedName>
</protein>
<evidence type="ECO:0000256" key="1">
    <source>
        <dbReference type="SAM" id="MobiDB-lite"/>
    </source>
</evidence>
<sequence length="142" mass="16541">MRSIVEQRQPNIPQGSCQQREAVSRQGMLKRRVFRRHNSPLAYIVISLHPQDTLPNVWERIQFSANAINKYDSLKISDLDSIEQDKDPFRNGNSELYVAALYKFKEERSCDSNNLFYSKNKKSLEEKDDNLLVSGCIKKIFT</sequence>
<organism evidence="2 3">
    <name type="scientific">Paenibacillus spongiae</name>
    <dbReference type="NCBI Taxonomy" id="2909671"/>
    <lineage>
        <taxon>Bacteria</taxon>
        <taxon>Bacillati</taxon>
        <taxon>Bacillota</taxon>
        <taxon>Bacilli</taxon>
        <taxon>Bacillales</taxon>
        <taxon>Paenibacillaceae</taxon>
        <taxon>Paenibacillus</taxon>
    </lineage>
</organism>
<keyword evidence="3" id="KW-1185">Reference proteome</keyword>
<dbReference type="RefSeq" id="WP_258389163.1">
    <property type="nucleotide sequence ID" value="NZ_CP091430.1"/>
</dbReference>
<name>A0ABY5SI27_9BACL</name>
<proteinExistence type="predicted"/>
<dbReference type="Proteomes" id="UP001057877">
    <property type="component" value="Chromosome"/>
</dbReference>
<evidence type="ECO:0000313" key="2">
    <source>
        <dbReference type="EMBL" id="UVI33110.1"/>
    </source>
</evidence>
<dbReference type="EMBL" id="CP091430">
    <property type="protein sequence ID" value="UVI33110.1"/>
    <property type="molecule type" value="Genomic_DNA"/>
</dbReference>
<feature type="region of interest" description="Disordered" evidence="1">
    <location>
        <begin position="1"/>
        <end position="21"/>
    </location>
</feature>
<reference evidence="2" key="1">
    <citation type="submission" date="2022-01" db="EMBL/GenBank/DDBJ databases">
        <title>Paenibacillus spongiae sp. nov., isolated from marine sponge.</title>
        <authorList>
            <person name="Li Z."/>
            <person name="Zhang M."/>
        </authorList>
    </citation>
    <scope>NUCLEOTIDE SEQUENCE</scope>
    <source>
        <strain evidence="2">PHS-Z3</strain>
    </source>
</reference>
<accession>A0ABY5SI27</accession>
<gene>
    <name evidence="2" type="ORF">L1F29_15260</name>
</gene>
<evidence type="ECO:0000313" key="3">
    <source>
        <dbReference type="Proteomes" id="UP001057877"/>
    </source>
</evidence>